<evidence type="ECO:0000313" key="2">
    <source>
        <dbReference type="EMBL" id="KGN65034.1"/>
    </source>
</evidence>
<sequence>MASSIVMDSDHPIMVTRRNNGTRRKSNQVTELKRHEDHMAEHKRLETVNSDGDVGDLGVLGDEKGDFF</sequence>
<organism evidence="2 3">
    <name type="scientific">Cucumis sativus</name>
    <name type="common">Cucumber</name>
    <dbReference type="NCBI Taxonomy" id="3659"/>
    <lineage>
        <taxon>Eukaryota</taxon>
        <taxon>Viridiplantae</taxon>
        <taxon>Streptophyta</taxon>
        <taxon>Embryophyta</taxon>
        <taxon>Tracheophyta</taxon>
        <taxon>Spermatophyta</taxon>
        <taxon>Magnoliopsida</taxon>
        <taxon>eudicotyledons</taxon>
        <taxon>Gunneridae</taxon>
        <taxon>Pentapetalae</taxon>
        <taxon>rosids</taxon>
        <taxon>fabids</taxon>
        <taxon>Cucurbitales</taxon>
        <taxon>Cucurbitaceae</taxon>
        <taxon>Benincaseae</taxon>
        <taxon>Cucumis</taxon>
    </lineage>
</organism>
<gene>
    <name evidence="2" type="ORF">Csa_1G181460</name>
</gene>
<dbReference type="AlphaFoldDB" id="A0A0A0LVS5"/>
<reference evidence="2 3" key="3">
    <citation type="journal article" date="2010" name="BMC Genomics">
        <title>Transcriptome sequencing and comparative analysis of cucumber flowers with different sex types.</title>
        <authorList>
            <person name="Guo S."/>
            <person name="Zheng Y."/>
            <person name="Joung J.G."/>
            <person name="Liu S."/>
            <person name="Zhang Z."/>
            <person name="Crasta O.R."/>
            <person name="Sobral B.W."/>
            <person name="Xu Y."/>
            <person name="Huang S."/>
            <person name="Fei Z."/>
        </authorList>
    </citation>
    <scope>NUCLEOTIDE SEQUENCE [LARGE SCALE GENOMIC DNA]</scope>
    <source>
        <strain evidence="3">cv. 9930</strain>
    </source>
</reference>
<dbReference type="Gramene" id="KGN65034">
    <property type="protein sequence ID" value="KGN65034"/>
    <property type="gene ID" value="Csa_1G181460"/>
</dbReference>
<proteinExistence type="predicted"/>
<dbReference type="Proteomes" id="UP000029981">
    <property type="component" value="Chromosome 1"/>
</dbReference>
<protein>
    <submittedName>
        <fullName evidence="2">Uncharacterized protein</fullName>
    </submittedName>
</protein>
<name>A0A0A0LVS5_CUCSA</name>
<reference evidence="2 3" key="2">
    <citation type="journal article" date="2009" name="PLoS ONE">
        <title>An integrated genetic and cytogenetic map of the cucumber genome.</title>
        <authorList>
            <person name="Ren Y."/>
            <person name="Zhang Z."/>
            <person name="Liu J."/>
            <person name="Staub J.E."/>
            <person name="Han Y."/>
            <person name="Cheng Z."/>
            <person name="Li X."/>
            <person name="Lu J."/>
            <person name="Miao H."/>
            <person name="Kang H."/>
            <person name="Xie B."/>
            <person name="Gu X."/>
            <person name="Wang X."/>
            <person name="Du Y."/>
            <person name="Jin W."/>
            <person name="Huang S."/>
        </authorList>
    </citation>
    <scope>NUCLEOTIDE SEQUENCE [LARGE SCALE GENOMIC DNA]</scope>
    <source>
        <strain evidence="3">cv. 9930</strain>
    </source>
</reference>
<accession>A0A0A0LVS5</accession>
<reference evidence="2 3" key="1">
    <citation type="journal article" date="2009" name="Nat. Genet.">
        <title>The genome of the cucumber, Cucumis sativus L.</title>
        <authorList>
            <person name="Huang S."/>
            <person name="Li R."/>
            <person name="Zhang Z."/>
            <person name="Li L."/>
            <person name="Gu X."/>
            <person name="Fan W."/>
            <person name="Lucas W.J."/>
            <person name="Wang X."/>
            <person name="Xie B."/>
            <person name="Ni P."/>
            <person name="Ren Y."/>
            <person name="Zhu H."/>
            <person name="Li J."/>
            <person name="Lin K."/>
            <person name="Jin W."/>
            <person name="Fei Z."/>
            <person name="Li G."/>
            <person name="Staub J."/>
            <person name="Kilian A."/>
            <person name="van der Vossen E.A."/>
            <person name="Wu Y."/>
            <person name="Guo J."/>
            <person name="He J."/>
            <person name="Jia Z."/>
            <person name="Ren Y."/>
            <person name="Tian G."/>
            <person name="Lu Y."/>
            <person name="Ruan J."/>
            <person name="Qian W."/>
            <person name="Wang M."/>
            <person name="Huang Q."/>
            <person name="Li B."/>
            <person name="Xuan Z."/>
            <person name="Cao J."/>
            <person name="Asan"/>
            <person name="Wu Z."/>
            <person name="Zhang J."/>
            <person name="Cai Q."/>
            <person name="Bai Y."/>
            <person name="Zhao B."/>
            <person name="Han Y."/>
            <person name="Li Y."/>
            <person name="Li X."/>
            <person name="Wang S."/>
            <person name="Shi Q."/>
            <person name="Liu S."/>
            <person name="Cho W.K."/>
            <person name="Kim J.Y."/>
            <person name="Xu Y."/>
            <person name="Heller-Uszynska K."/>
            <person name="Miao H."/>
            <person name="Cheng Z."/>
            <person name="Zhang S."/>
            <person name="Wu J."/>
            <person name="Yang Y."/>
            <person name="Kang H."/>
            <person name="Li M."/>
            <person name="Liang H."/>
            <person name="Ren X."/>
            <person name="Shi Z."/>
            <person name="Wen M."/>
            <person name="Jian M."/>
            <person name="Yang H."/>
            <person name="Zhang G."/>
            <person name="Yang Z."/>
            <person name="Chen R."/>
            <person name="Liu S."/>
            <person name="Li J."/>
            <person name="Ma L."/>
            <person name="Liu H."/>
            <person name="Zhou Y."/>
            <person name="Zhao J."/>
            <person name="Fang X."/>
            <person name="Li G."/>
            <person name="Fang L."/>
            <person name="Li Y."/>
            <person name="Liu D."/>
            <person name="Zheng H."/>
            <person name="Zhang Y."/>
            <person name="Qin N."/>
            <person name="Li Z."/>
            <person name="Yang G."/>
            <person name="Yang S."/>
            <person name="Bolund L."/>
            <person name="Kristiansen K."/>
            <person name="Zheng H."/>
            <person name="Li S."/>
            <person name="Zhang X."/>
            <person name="Yang H."/>
            <person name="Wang J."/>
            <person name="Sun R."/>
            <person name="Zhang B."/>
            <person name="Jiang S."/>
            <person name="Wang J."/>
            <person name="Du Y."/>
            <person name="Li S."/>
        </authorList>
    </citation>
    <scope>NUCLEOTIDE SEQUENCE [LARGE SCALE GENOMIC DNA]</scope>
    <source>
        <strain evidence="3">cv. 9930</strain>
    </source>
</reference>
<feature type="region of interest" description="Disordered" evidence="1">
    <location>
        <begin position="1"/>
        <end position="38"/>
    </location>
</feature>
<evidence type="ECO:0000256" key="1">
    <source>
        <dbReference type="SAM" id="MobiDB-lite"/>
    </source>
</evidence>
<dbReference type="EMBL" id="CM002922">
    <property type="protein sequence ID" value="KGN65034.1"/>
    <property type="molecule type" value="Genomic_DNA"/>
</dbReference>
<reference evidence="2 3" key="4">
    <citation type="journal article" date="2011" name="BMC Genomics">
        <title>RNA-Seq improves annotation of protein-coding genes in the cucumber genome.</title>
        <authorList>
            <person name="Li Z."/>
            <person name="Zhang Z."/>
            <person name="Yan P."/>
            <person name="Huang S."/>
            <person name="Fei Z."/>
            <person name="Lin K."/>
        </authorList>
    </citation>
    <scope>NUCLEOTIDE SEQUENCE [LARGE SCALE GENOMIC DNA]</scope>
    <source>
        <strain evidence="3">cv. 9930</strain>
    </source>
</reference>
<evidence type="ECO:0000313" key="3">
    <source>
        <dbReference type="Proteomes" id="UP000029981"/>
    </source>
</evidence>
<keyword evidence="3" id="KW-1185">Reference proteome</keyword>